<comment type="caution">
    <text evidence="1">The sequence shown here is derived from an EMBL/GenBank/DDBJ whole genome shotgun (WGS) entry which is preliminary data.</text>
</comment>
<evidence type="ECO:0000313" key="1">
    <source>
        <dbReference type="EMBL" id="KAH7671445.1"/>
    </source>
</evidence>
<evidence type="ECO:0000313" key="2">
    <source>
        <dbReference type="Proteomes" id="UP000827976"/>
    </source>
</evidence>
<reference evidence="2" key="1">
    <citation type="journal article" date="2022" name="Nat. Commun.">
        <title>Chromosome evolution and the genetic basis of agronomically important traits in greater yam.</title>
        <authorList>
            <person name="Bredeson J.V."/>
            <person name="Lyons J.B."/>
            <person name="Oniyinde I.O."/>
            <person name="Okereke N.R."/>
            <person name="Kolade O."/>
            <person name="Nnabue I."/>
            <person name="Nwadili C.O."/>
            <person name="Hribova E."/>
            <person name="Parker M."/>
            <person name="Nwogha J."/>
            <person name="Shu S."/>
            <person name="Carlson J."/>
            <person name="Kariba R."/>
            <person name="Muthemba S."/>
            <person name="Knop K."/>
            <person name="Barton G.J."/>
            <person name="Sherwood A.V."/>
            <person name="Lopez-Montes A."/>
            <person name="Asiedu R."/>
            <person name="Jamnadass R."/>
            <person name="Muchugi A."/>
            <person name="Goodstein D."/>
            <person name="Egesi C.N."/>
            <person name="Featherston J."/>
            <person name="Asfaw A."/>
            <person name="Simpson G.G."/>
            <person name="Dolezel J."/>
            <person name="Hendre P.S."/>
            <person name="Van Deynze A."/>
            <person name="Kumar P.L."/>
            <person name="Obidiegwu J.E."/>
            <person name="Bhattacharjee R."/>
            <person name="Rokhsar D.S."/>
        </authorList>
    </citation>
    <scope>NUCLEOTIDE SEQUENCE [LARGE SCALE GENOMIC DNA]</scope>
    <source>
        <strain evidence="2">cv. TDa95/00328</strain>
    </source>
</reference>
<gene>
    <name evidence="1" type="ORF">IHE45_10G094200</name>
</gene>
<proteinExistence type="predicted"/>
<organism evidence="1 2">
    <name type="scientific">Dioscorea alata</name>
    <name type="common">Purple yam</name>
    <dbReference type="NCBI Taxonomy" id="55571"/>
    <lineage>
        <taxon>Eukaryota</taxon>
        <taxon>Viridiplantae</taxon>
        <taxon>Streptophyta</taxon>
        <taxon>Embryophyta</taxon>
        <taxon>Tracheophyta</taxon>
        <taxon>Spermatophyta</taxon>
        <taxon>Magnoliopsida</taxon>
        <taxon>Liliopsida</taxon>
        <taxon>Dioscoreales</taxon>
        <taxon>Dioscoreaceae</taxon>
        <taxon>Dioscorea</taxon>
    </lineage>
</organism>
<name>A0ACB7VCV8_DIOAL</name>
<dbReference type="Proteomes" id="UP000827976">
    <property type="component" value="Chromosome 10"/>
</dbReference>
<sequence>MSAKIKLPKLLHLLLLYIIHTTSWTAAAAATSSFSQFQLINRGFSVTPSQSPFQPILNEPSGVFSLGFLKVGSSQLDLAVIHLPSRQPVWRAIPASPGSWDNSVTFSFNGSLVLSDSGNGVLWSTGSVDGDTLVLLNSSNLQIQKAGKPAASVLWQSFDFPSDTIMQGQNFTSKAALFSNNQKFSMSLGFDYLALYMEFPGVAAPRYWKRTALQAKARIIQGKGPIYARVNPTGFLGLYQTEAVPVDVISFDTFNRGIPDLRRLTLESDGNLKAYYWNGSSWVLDFKAIPDSEACQLLSACGAYGLCRLEDPMCACLDNTTAICPPADSGNLCSSGRGSSSSVGGDDYTVFRTKGVELPNKELAGYHKVGSLEECEQSCERNCSCWGAVYNNVSGFCYSIDYPIQTLVEAGNVQKTGYFKVRTRASSKSKSKSKAGMVVLLTVGVLVFLAATGFGAYRVWNQIRRRSQDGLDESTVEWPYKDLKSGSSFRSIELSESFRK</sequence>
<protein>
    <submittedName>
        <fullName evidence="1">Alpha-D-mannose-specific plant lectins domain-containing protein</fullName>
    </submittedName>
</protein>
<accession>A0ACB7VCV8</accession>
<dbReference type="EMBL" id="CM037020">
    <property type="protein sequence ID" value="KAH7671445.1"/>
    <property type="molecule type" value="Genomic_DNA"/>
</dbReference>
<keyword evidence="2" id="KW-1185">Reference proteome</keyword>